<dbReference type="Pfam" id="PF04055">
    <property type="entry name" value="Radical_SAM"/>
    <property type="match status" value="1"/>
</dbReference>
<dbReference type="InterPro" id="IPR013785">
    <property type="entry name" value="Aldolase_TIM"/>
</dbReference>
<dbReference type="Pfam" id="PF08756">
    <property type="entry name" value="YfkB"/>
    <property type="match status" value="1"/>
</dbReference>
<keyword evidence="2" id="KW-0949">S-adenosyl-L-methionine</keyword>
<keyword evidence="4" id="KW-0408">Iron</keyword>
<evidence type="ECO:0000256" key="2">
    <source>
        <dbReference type="ARBA" id="ARBA00022691"/>
    </source>
</evidence>
<dbReference type="InterPro" id="IPR014866">
    <property type="entry name" value="YfkB"/>
</dbReference>
<dbReference type="InterPro" id="IPR031004">
    <property type="entry name" value="rSAM_YfkAB"/>
</dbReference>
<evidence type="ECO:0000256" key="5">
    <source>
        <dbReference type="ARBA" id="ARBA00023014"/>
    </source>
</evidence>
<protein>
    <submittedName>
        <fullName evidence="7">Radical SAM/CxCxxxxC motif protein YfkAB</fullName>
    </submittedName>
</protein>
<dbReference type="SFLD" id="SFLDG01097">
    <property type="entry name" value="Uncharacterised_Radical_SAM_Su"/>
    <property type="match status" value="1"/>
</dbReference>
<dbReference type="AlphaFoldDB" id="A0A372LN35"/>
<evidence type="ECO:0000256" key="4">
    <source>
        <dbReference type="ARBA" id="ARBA00023004"/>
    </source>
</evidence>
<dbReference type="InterPro" id="IPR058240">
    <property type="entry name" value="rSAM_sf"/>
</dbReference>
<evidence type="ECO:0000256" key="1">
    <source>
        <dbReference type="ARBA" id="ARBA00022485"/>
    </source>
</evidence>
<evidence type="ECO:0000313" key="7">
    <source>
        <dbReference type="EMBL" id="RFU68111.1"/>
    </source>
</evidence>
<dbReference type="RefSeq" id="WP_117327103.1">
    <property type="nucleotide sequence ID" value="NZ_QVTE01000035.1"/>
</dbReference>
<dbReference type="Gene3D" id="3.20.20.70">
    <property type="entry name" value="Aldolase class I"/>
    <property type="match status" value="1"/>
</dbReference>
<dbReference type="EMBL" id="QVTE01000035">
    <property type="protein sequence ID" value="RFU68111.1"/>
    <property type="molecule type" value="Genomic_DNA"/>
</dbReference>
<keyword evidence="5" id="KW-0411">Iron-sulfur</keyword>
<dbReference type="SFLD" id="SFLDS00029">
    <property type="entry name" value="Radical_SAM"/>
    <property type="match status" value="1"/>
</dbReference>
<feature type="domain" description="Radical SAM core" evidence="6">
    <location>
        <begin position="27"/>
        <end position="253"/>
    </location>
</feature>
<dbReference type="SUPFAM" id="SSF102114">
    <property type="entry name" value="Radical SAM enzymes"/>
    <property type="match status" value="1"/>
</dbReference>
<dbReference type="Proteomes" id="UP000264541">
    <property type="component" value="Unassembled WGS sequence"/>
</dbReference>
<organism evidence="7 8">
    <name type="scientific">Peribacillus saganii</name>
    <dbReference type="NCBI Taxonomy" id="2303992"/>
    <lineage>
        <taxon>Bacteria</taxon>
        <taxon>Bacillati</taxon>
        <taxon>Bacillota</taxon>
        <taxon>Bacilli</taxon>
        <taxon>Bacillales</taxon>
        <taxon>Bacillaceae</taxon>
        <taxon>Peribacillus</taxon>
    </lineage>
</organism>
<evidence type="ECO:0000259" key="6">
    <source>
        <dbReference type="PROSITE" id="PS51918"/>
    </source>
</evidence>
<gene>
    <name evidence="7" type="primary">yfkAB</name>
    <name evidence="7" type="ORF">D0469_12635</name>
</gene>
<accession>A0A372LN35</accession>
<dbReference type="GO" id="GO:0051539">
    <property type="term" value="F:4 iron, 4 sulfur cluster binding"/>
    <property type="evidence" value="ECO:0007669"/>
    <property type="project" value="UniProtKB-KW"/>
</dbReference>
<dbReference type="CDD" id="cd01335">
    <property type="entry name" value="Radical_SAM"/>
    <property type="match status" value="1"/>
</dbReference>
<dbReference type="PANTHER" id="PTHR42836">
    <property type="entry name" value="7-CARBOXY-7-DEAZAGUANINE SYNTHASE"/>
    <property type="match status" value="1"/>
</dbReference>
<dbReference type="GO" id="GO:0046872">
    <property type="term" value="F:metal ion binding"/>
    <property type="evidence" value="ECO:0007669"/>
    <property type="project" value="UniProtKB-KW"/>
</dbReference>
<dbReference type="NCBIfam" id="TIGR04478">
    <property type="entry name" value="rSAM_YfkAB"/>
    <property type="match status" value="1"/>
</dbReference>
<comment type="caution">
    <text evidence="7">The sequence shown here is derived from an EMBL/GenBank/DDBJ whole genome shotgun (WGS) entry which is preliminary data.</text>
</comment>
<dbReference type="PANTHER" id="PTHR42836:SF2">
    <property type="entry name" value="PROTEIN YFKA-RELATED"/>
    <property type="match status" value="1"/>
</dbReference>
<evidence type="ECO:0000313" key="8">
    <source>
        <dbReference type="Proteomes" id="UP000264541"/>
    </source>
</evidence>
<keyword evidence="8" id="KW-1185">Reference proteome</keyword>
<dbReference type="PROSITE" id="PS51918">
    <property type="entry name" value="RADICAL_SAM"/>
    <property type="match status" value="1"/>
</dbReference>
<name>A0A372LN35_9BACI</name>
<evidence type="ECO:0000256" key="3">
    <source>
        <dbReference type="ARBA" id="ARBA00022723"/>
    </source>
</evidence>
<dbReference type="OrthoDB" id="2395634at2"/>
<sequence length="374" mass="42623">MTIQKVKPKIISPDFDPWEAYMDIEEHGELTLSNVEFTTTTLCNMRCEHCAVGYTLQPKDPSALPIELILKRLDEVSHLKTLSITGGEPMLSNKQVQNYVLPLLKYANGRGVRTQINSNLTLDLERYKEIIPYLDVLHISHNWGTEDDFIDGGFAMMDRKPTREQRKQLFTRMIENSRALSESGVLVSAETMLNKRTVPHLEHIHRQIVEEMGCKRHEIHPMYPSDFASGLETLSLDEIREAITYLLEIRDPDTWMLFGTLPFYPCSSNLNDRTLLQKLYSAKNVTVRNDPDGRSRLNVNIFTGDVIVTDFGDAPSLGNIIDHPLSQSYETWMNSSLAGQLNCHCPSVKCLGPNVLVKNAYYPAVNFRENKSYL</sequence>
<dbReference type="InterPro" id="IPR007197">
    <property type="entry name" value="rSAM"/>
</dbReference>
<reference evidence="7 8" key="1">
    <citation type="submission" date="2018-08" db="EMBL/GenBank/DDBJ databases">
        <title>Bacillus chawlae sp. nov., Bacillus glennii sp. nov., and Bacillus saganii sp. nov. Isolated from the Vehicle Assembly Building at Kennedy Space Center where the Viking Spacecraft were Assembled.</title>
        <authorList>
            <person name="Seuylemezian A."/>
            <person name="Vaishampayan P."/>
        </authorList>
    </citation>
    <scope>NUCLEOTIDE SEQUENCE [LARGE SCALE GENOMIC DNA]</scope>
    <source>
        <strain evidence="7 8">V47-23a</strain>
    </source>
</reference>
<proteinExistence type="predicted"/>
<keyword evidence="1" id="KW-0004">4Fe-4S</keyword>
<keyword evidence="3" id="KW-0479">Metal-binding</keyword>
<dbReference type="GO" id="GO:0003824">
    <property type="term" value="F:catalytic activity"/>
    <property type="evidence" value="ECO:0007669"/>
    <property type="project" value="InterPro"/>
</dbReference>